<comment type="caution">
    <text evidence="1">The sequence shown here is derived from an EMBL/GenBank/DDBJ whole genome shotgun (WGS) entry which is preliminary data.</text>
</comment>
<proteinExistence type="predicted"/>
<sequence length="330" mass="37033">MFTEWSDWLLLPLTALIIFLFWASLTPFETLGWWAGWFGNAIYHDVSISEAEAASPSSRHRHQPATAYVLFLSGIGRVSGQTLSYREQEFLNRLRKRLPDAVVIDNIFPYSVNNLALTGQPIFAGLWKWALDRKLDGPALAGYLINIRNLLQVAIAADKRYAPIYNQAMAEVMLDTVMRYDFDPNSTVPIFVIGYSGAGQIAIGAVTYLREWTKAPIYVISLGGIFSSDPGILAANHVFHLWGTRDRAQIWRLLMPGRWSWMAASEWNRALRQGRATIIRMEGMGHTGRGGYLDHRPPVEGGVANVDRTVELVATIIAYADQPERIPRVA</sequence>
<organism evidence="1">
    <name type="scientific">Caldilinea aerophila</name>
    <dbReference type="NCBI Taxonomy" id="133453"/>
    <lineage>
        <taxon>Bacteria</taxon>
        <taxon>Bacillati</taxon>
        <taxon>Chloroflexota</taxon>
        <taxon>Caldilineae</taxon>
        <taxon>Caldilineales</taxon>
        <taxon>Caldilineaceae</taxon>
        <taxon>Caldilinea</taxon>
    </lineage>
</organism>
<gene>
    <name evidence="1" type="ORF">ENQ20_12830</name>
</gene>
<dbReference type="AlphaFoldDB" id="A0A7C1FGF2"/>
<name>A0A7C1FGF2_9CHLR</name>
<dbReference type="EMBL" id="DSMG01000125">
    <property type="protein sequence ID" value="HDX32352.1"/>
    <property type="molecule type" value="Genomic_DNA"/>
</dbReference>
<protein>
    <recommendedName>
        <fullName evidence="2">Alpha/beta hydrolase</fullName>
    </recommendedName>
</protein>
<accession>A0A7C1FGF2</accession>
<evidence type="ECO:0008006" key="2">
    <source>
        <dbReference type="Google" id="ProtNLM"/>
    </source>
</evidence>
<reference evidence="1" key="1">
    <citation type="journal article" date="2020" name="mSystems">
        <title>Genome- and Community-Level Interaction Insights into Carbon Utilization and Element Cycling Functions of Hydrothermarchaeota in Hydrothermal Sediment.</title>
        <authorList>
            <person name="Zhou Z."/>
            <person name="Liu Y."/>
            <person name="Xu W."/>
            <person name="Pan J."/>
            <person name="Luo Z.H."/>
            <person name="Li M."/>
        </authorList>
    </citation>
    <scope>NUCLEOTIDE SEQUENCE [LARGE SCALE GENOMIC DNA]</scope>
    <source>
        <strain evidence="1">SpSt-289</strain>
    </source>
</reference>
<evidence type="ECO:0000313" key="1">
    <source>
        <dbReference type="EMBL" id="HDX32352.1"/>
    </source>
</evidence>